<gene>
    <name evidence="2" type="ORF">C3R40_17040</name>
</gene>
<name>A0AAP8TV56_SERMA</name>
<feature type="region of interest" description="Disordered" evidence="1">
    <location>
        <begin position="22"/>
        <end position="64"/>
    </location>
</feature>
<evidence type="ECO:0008006" key="3">
    <source>
        <dbReference type="Google" id="ProtNLM"/>
    </source>
</evidence>
<dbReference type="AlphaFoldDB" id="A0AAP8TV56"/>
<proteinExistence type="predicted"/>
<dbReference type="EMBL" id="PQGI01000013">
    <property type="protein sequence ID" value="POP15233.1"/>
    <property type="molecule type" value="Genomic_DNA"/>
</dbReference>
<protein>
    <recommendedName>
        <fullName evidence="3">Addiction module toxin RelE</fullName>
    </recommendedName>
</protein>
<accession>A0AAP8TV56</accession>
<sequence length="64" mass="7356">MNFKLRLGGKGVHPQELTQVSDWGDKSAGSRFERCSQRPVRAWPTDGPRNSTQTTTQRLERRWG</sequence>
<reference evidence="2" key="1">
    <citation type="submission" date="2018-01" db="EMBL/GenBank/DDBJ databases">
        <title>The opportunistic pathogen Serratia marcescens is an overlooked threat to honeybees.</title>
        <authorList>
            <person name="Raymann K."/>
            <person name="Shaffer Z."/>
            <person name="Coon K."/>
            <person name="Salisbury S."/>
            <person name="Moran N.A."/>
        </authorList>
    </citation>
    <scope>NUCLEOTIDE SEQUENCE [LARGE SCALE GENOMIC DNA]</scope>
    <source>
        <strain evidence="2">KZ19</strain>
    </source>
</reference>
<evidence type="ECO:0000313" key="2">
    <source>
        <dbReference type="EMBL" id="POP15233.1"/>
    </source>
</evidence>
<organism evidence="2">
    <name type="scientific">Serratia marcescens</name>
    <dbReference type="NCBI Taxonomy" id="615"/>
    <lineage>
        <taxon>Bacteria</taxon>
        <taxon>Pseudomonadati</taxon>
        <taxon>Pseudomonadota</taxon>
        <taxon>Gammaproteobacteria</taxon>
        <taxon>Enterobacterales</taxon>
        <taxon>Yersiniaceae</taxon>
        <taxon>Serratia</taxon>
    </lineage>
</organism>
<comment type="caution">
    <text evidence="2">The sequence shown here is derived from an EMBL/GenBank/DDBJ whole genome shotgun (WGS) entry which is preliminary data.</text>
</comment>
<evidence type="ECO:0000256" key="1">
    <source>
        <dbReference type="SAM" id="MobiDB-lite"/>
    </source>
</evidence>
<feature type="compositionally biased region" description="Polar residues" evidence="1">
    <location>
        <begin position="48"/>
        <end position="57"/>
    </location>
</feature>